<dbReference type="Gene3D" id="2.40.128.130">
    <property type="entry name" value="Autotransporter beta-domain"/>
    <property type="match status" value="1"/>
</dbReference>
<dbReference type="SMART" id="SM00869">
    <property type="entry name" value="Autotransporter"/>
    <property type="match status" value="1"/>
</dbReference>
<name>A0A7C9IMG0_9BACT</name>
<evidence type="ECO:0000313" key="7">
    <source>
        <dbReference type="Proteomes" id="UP000482487"/>
    </source>
</evidence>
<feature type="domain" description="Autotransporter" evidence="5">
    <location>
        <begin position="360"/>
        <end position="637"/>
    </location>
</feature>
<comment type="similarity">
    <text evidence="1">Belongs to the 'GDSL' lipolytic enzyme family.</text>
</comment>
<dbReference type="RefSeq" id="WP_160961541.1">
    <property type="nucleotide sequence ID" value="NZ_WVUD01000022.1"/>
</dbReference>
<dbReference type="InterPro" id="IPR005546">
    <property type="entry name" value="Autotransporte_beta"/>
</dbReference>
<evidence type="ECO:0000313" key="6">
    <source>
        <dbReference type="EMBL" id="MYL83944.1"/>
    </source>
</evidence>
<dbReference type="PROSITE" id="PS51208">
    <property type="entry name" value="AUTOTRANSPORTER"/>
    <property type="match status" value="1"/>
</dbReference>
<dbReference type="InterPro" id="IPR017186">
    <property type="entry name" value="Lipase_autotranspt_EstA"/>
</dbReference>
<comment type="caution">
    <text evidence="6">The sequence shown here is derived from an EMBL/GenBank/DDBJ whole genome shotgun (WGS) entry which is preliminary data.</text>
</comment>
<feature type="active site" description="Nucleophile" evidence="3">
    <location>
        <position position="36"/>
    </location>
</feature>
<protein>
    <submittedName>
        <fullName evidence="6">Autotransporter domain-containing protein</fullName>
    </submittedName>
</protein>
<reference evidence="6 7" key="1">
    <citation type="submission" date="2020-01" db="EMBL/GenBank/DDBJ databases">
        <title>Genome sequence of Desulfovibrio aerotolerans DSM 16695(T).</title>
        <authorList>
            <person name="Karnachuk O."/>
            <person name="Avakyan M."/>
            <person name="Mardanov A."/>
            <person name="Kadnikov V."/>
            <person name="Ravin N."/>
        </authorList>
    </citation>
    <scope>NUCLEOTIDE SEQUENCE [LARGE SCALE GENOMIC DNA]</scope>
    <source>
        <strain evidence="6 7">DSM 16695</strain>
    </source>
</reference>
<evidence type="ECO:0000256" key="4">
    <source>
        <dbReference type="SAM" id="SignalP"/>
    </source>
</evidence>
<gene>
    <name evidence="6" type="ORF">GTA51_12475</name>
</gene>
<dbReference type="SUPFAM" id="SSF103515">
    <property type="entry name" value="Autotransporter"/>
    <property type="match status" value="1"/>
</dbReference>
<evidence type="ECO:0000256" key="1">
    <source>
        <dbReference type="ARBA" id="ARBA00008668"/>
    </source>
</evidence>
<dbReference type="GO" id="GO:0016788">
    <property type="term" value="F:hydrolase activity, acting on ester bonds"/>
    <property type="evidence" value="ECO:0007669"/>
    <property type="project" value="UniProtKB-ARBA"/>
</dbReference>
<dbReference type="InterPro" id="IPR036709">
    <property type="entry name" value="Autotransporte_beta_dom_sf"/>
</dbReference>
<dbReference type="EMBL" id="WVUD01000022">
    <property type="protein sequence ID" value="MYL83944.1"/>
    <property type="molecule type" value="Genomic_DNA"/>
</dbReference>
<evidence type="ECO:0000259" key="5">
    <source>
        <dbReference type="PROSITE" id="PS51208"/>
    </source>
</evidence>
<dbReference type="InterPro" id="IPR036514">
    <property type="entry name" value="SGNH_hydro_sf"/>
</dbReference>
<sequence>MKHVFFLIALLVLIAGRLSGPADAAGFNQYVGFGDSTLDSGYFRYNTTGSATQDALVAAAVANGASGAFAGPGIVNSILLAGRFGQSGVAIGGGGFNFANGGAFSAPLRATADSTPLSGVSARTNVATNQQIQNYLASVGGVANPHALYVVKTGDNDLQFVRAMGATWIAANPDFLPELAVGQALNVAALQAAGARTILVPNSYNYAVFASEGGYIPAANAELYARSQSYSMMRWTSLTAAGVRFIPADIDSLYRFVVQNPVLFGFTPSSVLSANAVASAQSPLYDSWQDVTPAQLETSLFIGANGVHFTTAGQQIESDYEYSLLSAPSQISLLAECAVQDGLARFATIQGQIDLTGQHRGPNGLNVWASGGLNAFDYKNTPGFPDASGTPLTGSLGADYQLPGGVIVGAAVTLGHQTQKFASDGGDFEQTGEALSLYTAGRYGPVWGNVTASCGLYQDSVSRQAVLGKFMDQNSAHTTGQSLGLALRAGGDLTLGPVTTGPVAGLIVQQVRIKGFTESGTSGVTALSFGGQTRDSAVSQLGWRVLVDIGRWQPFAEAKWNHELVGQDRLVKAALTTTAAQHYSLAAAPTATDWTTASLGTSFKLSERVLLRGAASASIDNPQVVTYGGELGINVSF</sequence>
<keyword evidence="7" id="KW-1185">Reference proteome</keyword>
<dbReference type="Gene3D" id="3.40.50.1110">
    <property type="entry name" value="SGNH hydrolase"/>
    <property type="match status" value="1"/>
</dbReference>
<dbReference type="PIRSF" id="PIRSF037375">
    <property type="entry name" value="Autotrns_EstA"/>
    <property type="match status" value="1"/>
</dbReference>
<dbReference type="Proteomes" id="UP000482487">
    <property type="component" value="Unassembled WGS sequence"/>
</dbReference>
<evidence type="ECO:0000256" key="2">
    <source>
        <dbReference type="ARBA" id="ARBA00022729"/>
    </source>
</evidence>
<feature type="active site" evidence="3">
    <location>
        <position position="305"/>
    </location>
</feature>
<feature type="chain" id="PRO_5028919802" evidence="4">
    <location>
        <begin position="25"/>
        <end position="637"/>
    </location>
</feature>
<feature type="active site" evidence="3">
    <location>
        <position position="308"/>
    </location>
</feature>
<keyword evidence="2 4" id="KW-0732">Signal</keyword>
<feature type="signal peptide" evidence="4">
    <location>
        <begin position="1"/>
        <end position="24"/>
    </location>
</feature>
<organism evidence="6 7">
    <name type="scientific">Solidesulfovibrio aerotolerans</name>
    <dbReference type="NCBI Taxonomy" id="295255"/>
    <lineage>
        <taxon>Bacteria</taxon>
        <taxon>Pseudomonadati</taxon>
        <taxon>Thermodesulfobacteriota</taxon>
        <taxon>Desulfovibrionia</taxon>
        <taxon>Desulfovibrionales</taxon>
        <taxon>Desulfovibrionaceae</taxon>
        <taxon>Solidesulfovibrio</taxon>
    </lineage>
</organism>
<proteinExistence type="inferred from homology"/>
<dbReference type="OrthoDB" id="5292073at2"/>
<dbReference type="Pfam" id="PF03797">
    <property type="entry name" value="Autotransporter"/>
    <property type="match status" value="1"/>
</dbReference>
<evidence type="ECO:0000256" key="3">
    <source>
        <dbReference type="PIRSR" id="PIRSR037375-1"/>
    </source>
</evidence>
<dbReference type="AlphaFoldDB" id="A0A7C9IMG0"/>
<accession>A0A7C9IMG0</accession>